<evidence type="ECO:0000256" key="4">
    <source>
        <dbReference type="SAM" id="Phobius"/>
    </source>
</evidence>
<evidence type="ECO:0000313" key="5">
    <source>
        <dbReference type="EMBL" id="GAL17006.1"/>
    </source>
</evidence>
<evidence type="ECO:0000313" key="6">
    <source>
        <dbReference type="Proteomes" id="UP000029228"/>
    </source>
</evidence>
<keyword evidence="4" id="KW-1133">Transmembrane helix</keyword>
<evidence type="ECO:0000256" key="3">
    <source>
        <dbReference type="ARBA" id="ARBA00022729"/>
    </source>
</evidence>
<name>A0A090RP45_9VIBR</name>
<accession>A0A090RP45</accession>
<evidence type="ECO:0000256" key="2">
    <source>
        <dbReference type="ARBA" id="ARBA00014024"/>
    </source>
</evidence>
<organism evidence="5 6">
    <name type="scientific">Vibrio maritimus</name>
    <dbReference type="NCBI Taxonomy" id="990268"/>
    <lineage>
        <taxon>Bacteria</taxon>
        <taxon>Pseudomonadati</taxon>
        <taxon>Pseudomonadota</taxon>
        <taxon>Gammaproteobacteria</taxon>
        <taxon>Vibrionales</taxon>
        <taxon>Vibrionaceae</taxon>
        <taxon>Vibrio</taxon>
    </lineage>
</organism>
<comment type="caution">
    <text evidence="5">The sequence shown here is derived from an EMBL/GenBank/DDBJ whole genome shotgun (WGS) entry which is preliminary data.</text>
</comment>
<reference evidence="5 6" key="1">
    <citation type="submission" date="2014-09" db="EMBL/GenBank/DDBJ databases">
        <title>Vibrio maritimus JCM 19235. (C45) whole genome shotgun sequence.</title>
        <authorList>
            <person name="Sawabe T."/>
            <person name="Meirelles P."/>
            <person name="Nakanishi M."/>
            <person name="Sayaka M."/>
            <person name="Hattori M."/>
            <person name="Ohkuma M."/>
        </authorList>
    </citation>
    <scope>NUCLEOTIDE SEQUENCE [LARGE SCALE GENOMIC DNA]</scope>
    <source>
        <strain evidence="6">JCM19235</strain>
    </source>
</reference>
<keyword evidence="4" id="KW-0472">Membrane</keyword>
<proteinExistence type="predicted"/>
<keyword evidence="3" id="KW-0732">Signal</keyword>
<feature type="transmembrane region" description="Helical" evidence="4">
    <location>
        <begin position="20"/>
        <end position="44"/>
    </location>
</feature>
<dbReference type="Pfam" id="PF10627">
    <property type="entry name" value="CsgE"/>
    <property type="match status" value="1"/>
</dbReference>
<comment type="function">
    <text evidence="1">May be involved in the biogenesis of curli organelles.</text>
</comment>
<dbReference type="InterPro" id="IPR018900">
    <property type="entry name" value="Curli_CsgE"/>
</dbReference>
<gene>
    <name evidence="5" type="ORF">JCM19235_5555</name>
</gene>
<dbReference type="AlphaFoldDB" id="A0A090RP45"/>
<dbReference type="STRING" id="990268.JCM19235_5555"/>
<protein>
    <recommendedName>
        <fullName evidence="2">Curli production assembly/transport component CsgE</fullName>
    </recommendedName>
</protein>
<dbReference type="EMBL" id="BBMR01000001">
    <property type="protein sequence ID" value="GAL17006.1"/>
    <property type="molecule type" value="Genomic_DNA"/>
</dbReference>
<keyword evidence="4" id="KW-0812">Transmembrane</keyword>
<sequence>MSRVNGYKAPDTERFTEVKSSFFGLSSSVVLSVSTVLCLVALTASASESGKTSKEQEKQAIEDAIRQLQTQKGQQKAPSPFEDFSEVSGLIVDRTITRLGEDFYFFFSQKLNDRYPSFKENLTVVEIPTALSGSIIEVEHSRKVIFRTALSPGRRQAQDRANDALRVVGNYMVRWEAERLFQDTYDLDHDEF</sequence>
<keyword evidence="6" id="KW-1185">Reference proteome</keyword>
<dbReference type="Proteomes" id="UP000029228">
    <property type="component" value="Unassembled WGS sequence"/>
</dbReference>
<evidence type="ECO:0000256" key="1">
    <source>
        <dbReference type="ARBA" id="ARBA00003989"/>
    </source>
</evidence>